<feature type="compositionally biased region" description="Basic and acidic residues" evidence="9">
    <location>
        <begin position="635"/>
        <end position="647"/>
    </location>
</feature>
<feature type="transmembrane region" description="Helical" evidence="8">
    <location>
        <begin position="289"/>
        <end position="316"/>
    </location>
</feature>
<feature type="transmembrane region" description="Helical" evidence="8">
    <location>
        <begin position="527"/>
        <end position="548"/>
    </location>
</feature>
<dbReference type="GO" id="GO:0005789">
    <property type="term" value="C:endoplasmic reticulum membrane"/>
    <property type="evidence" value="ECO:0007669"/>
    <property type="project" value="UniProtKB-SubCell"/>
</dbReference>
<protein>
    <recommendedName>
        <fullName evidence="8">Zinc transporter</fullName>
    </recommendedName>
</protein>
<feature type="transmembrane region" description="Helical" evidence="8">
    <location>
        <begin position="90"/>
        <end position="119"/>
    </location>
</feature>
<name>H0GSX4_SACCK</name>
<dbReference type="PhylomeDB" id="H0GSX4"/>
<evidence type="ECO:0000313" key="11">
    <source>
        <dbReference type="EMBL" id="EHN03122.1"/>
    </source>
</evidence>
<dbReference type="InterPro" id="IPR045316">
    <property type="entry name" value="Msc2-like"/>
</dbReference>
<reference evidence="11 12" key="1">
    <citation type="journal article" date="2012" name="FEMS Yeast Res.">
        <title>The genome sequence of the wine yeast VIN7 reveals an allotriploid hybrid genome with Saccharomyces cerevisiae and Saccharomyces kudriavzevii origins.</title>
        <authorList>
            <person name="Borneman A.R."/>
            <person name="Desany B.A."/>
            <person name="Riches D."/>
            <person name="Affourtit J.P."/>
            <person name="Forgan A.H."/>
            <person name="Pretorius I.S."/>
            <person name="Egholm M."/>
            <person name="Chambers P.J."/>
        </authorList>
    </citation>
    <scope>NUCLEOTIDE SEQUENCE [LARGE SCALE GENOMIC DNA]</scope>
    <source>
        <strain evidence="11 12">VIN7</strain>
    </source>
</reference>
<evidence type="ECO:0000256" key="7">
    <source>
        <dbReference type="ARBA" id="ARBA00023136"/>
    </source>
</evidence>
<dbReference type="PANTHER" id="PTHR45755:SF4">
    <property type="entry name" value="ZINC TRANSPORTER 7"/>
    <property type="match status" value="1"/>
</dbReference>
<evidence type="ECO:0000259" key="10">
    <source>
        <dbReference type="Pfam" id="PF01545"/>
    </source>
</evidence>
<accession>H0GSX4</accession>
<dbReference type="Pfam" id="PF01545">
    <property type="entry name" value="Cation_efflux"/>
    <property type="match status" value="1"/>
</dbReference>
<evidence type="ECO:0000256" key="5">
    <source>
        <dbReference type="ARBA" id="ARBA00022989"/>
    </source>
</evidence>
<dbReference type="InterPro" id="IPR058533">
    <property type="entry name" value="Cation_efflux_TM"/>
</dbReference>
<dbReference type="GO" id="GO:0006882">
    <property type="term" value="P:intracellular zinc ion homeostasis"/>
    <property type="evidence" value="ECO:0007669"/>
    <property type="project" value="InterPro"/>
</dbReference>
<evidence type="ECO:0000256" key="6">
    <source>
        <dbReference type="ARBA" id="ARBA00023065"/>
    </source>
</evidence>
<keyword evidence="6 8" id="KW-0406">Ion transport</keyword>
<dbReference type="EMBL" id="AGVY01000170">
    <property type="protein sequence ID" value="EHN03122.1"/>
    <property type="molecule type" value="Genomic_DNA"/>
</dbReference>
<feature type="transmembrane region" description="Helical" evidence="8">
    <location>
        <begin position="219"/>
        <end position="239"/>
    </location>
</feature>
<keyword evidence="4 8" id="KW-0812">Transmembrane</keyword>
<dbReference type="Gene3D" id="1.20.1510.10">
    <property type="entry name" value="Cation efflux protein transmembrane domain"/>
    <property type="match status" value="1"/>
</dbReference>
<feature type="domain" description="Cation efflux protein transmembrane" evidence="10">
    <location>
        <begin position="388"/>
        <end position="583"/>
    </location>
</feature>
<feature type="transmembrane region" description="Helical" evidence="8">
    <location>
        <begin position="488"/>
        <end position="507"/>
    </location>
</feature>
<dbReference type="GO" id="GO:0005794">
    <property type="term" value="C:Golgi apparatus"/>
    <property type="evidence" value="ECO:0007669"/>
    <property type="project" value="TreeGrafter"/>
</dbReference>
<evidence type="ECO:0000256" key="3">
    <source>
        <dbReference type="ARBA" id="ARBA00022448"/>
    </source>
</evidence>
<keyword evidence="12" id="KW-1185">Reference proteome</keyword>
<evidence type="ECO:0000256" key="9">
    <source>
        <dbReference type="SAM" id="MobiDB-lite"/>
    </source>
</evidence>
<evidence type="ECO:0000256" key="8">
    <source>
        <dbReference type="RuleBase" id="RU369017"/>
    </source>
</evidence>
<feature type="transmembrane region" description="Helical" evidence="8">
    <location>
        <begin position="245"/>
        <end position="268"/>
    </location>
</feature>
<keyword evidence="5 8" id="KW-1133">Transmembrane helix</keyword>
<dbReference type="SUPFAM" id="SSF161111">
    <property type="entry name" value="Cation efflux protein transmembrane domain-like"/>
    <property type="match status" value="1"/>
</dbReference>
<feature type="transmembrane region" description="Helical" evidence="8">
    <location>
        <begin position="448"/>
        <end position="476"/>
    </location>
</feature>
<evidence type="ECO:0000256" key="1">
    <source>
        <dbReference type="ARBA" id="ARBA00004141"/>
    </source>
</evidence>
<feature type="transmembrane region" description="Helical" evidence="8">
    <location>
        <begin position="56"/>
        <end position="78"/>
    </location>
</feature>
<dbReference type="NCBIfam" id="TIGR01297">
    <property type="entry name" value="CDF"/>
    <property type="match status" value="1"/>
</dbReference>
<dbReference type="HOGENOM" id="CLU_013430_11_1_1"/>
<dbReference type="Proteomes" id="UP000009009">
    <property type="component" value="Unassembled WGS sequence"/>
</dbReference>
<comment type="caution">
    <text evidence="8">Lacks conserved residue(s) required for the propagation of feature annotation.</text>
</comment>
<keyword evidence="8" id="KW-0256">Endoplasmic reticulum</keyword>
<comment type="subcellular location">
    <subcellularLocation>
        <location evidence="8">Endoplasmic reticulum membrane</location>
        <topology evidence="8">Multi-pass membrane protein</topology>
    </subcellularLocation>
    <subcellularLocation>
        <location evidence="1">Membrane</location>
        <topology evidence="1">Multi-pass membrane protein</topology>
    </subcellularLocation>
</comment>
<organism evidence="11 12">
    <name type="scientific">Saccharomyces cerevisiae x Saccharomyces kudriavzevii (strain VIN7)</name>
    <name type="common">Yeast</name>
    <dbReference type="NCBI Taxonomy" id="1095631"/>
    <lineage>
        <taxon>Eukaryota</taxon>
        <taxon>Fungi</taxon>
        <taxon>Dikarya</taxon>
        <taxon>Ascomycota</taxon>
        <taxon>Saccharomycotina</taxon>
        <taxon>Saccharomycetes</taxon>
        <taxon>Saccharomycetales</taxon>
        <taxon>Saccharomycetaceae</taxon>
        <taxon>Saccharomyces</taxon>
    </lineage>
</organism>
<dbReference type="GO" id="GO:0005385">
    <property type="term" value="F:zinc ion transmembrane transporter activity"/>
    <property type="evidence" value="ECO:0007669"/>
    <property type="project" value="UniProtKB-UniRule"/>
</dbReference>
<dbReference type="GO" id="GO:1904257">
    <property type="term" value="P:zinc ion import into Golgi lumen"/>
    <property type="evidence" value="ECO:0007669"/>
    <property type="project" value="TreeGrafter"/>
</dbReference>
<dbReference type="AlphaFoldDB" id="H0GSX4"/>
<dbReference type="FunFam" id="1.20.1510.10:FF:000014">
    <property type="entry name" value="Cation efflux protein/ zinc transporter"/>
    <property type="match status" value="1"/>
</dbReference>
<dbReference type="GO" id="GO:0031410">
    <property type="term" value="C:cytoplasmic vesicle"/>
    <property type="evidence" value="ECO:0007669"/>
    <property type="project" value="TreeGrafter"/>
</dbReference>
<dbReference type="InterPro" id="IPR002524">
    <property type="entry name" value="Cation_efflux"/>
</dbReference>
<feature type="transmembrane region" description="Helical" evidence="8">
    <location>
        <begin position="170"/>
        <end position="187"/>
    </location>
</feature>
<dbReference type="OrthoDB" id="78669at2759"/>
<feature type="transmembrane region" description="Helical" evidence="8">
    <location>
        <begin position="387"/>
        <end position="406"/>
    </location>
</feature>
<comment type="similarity">
    <text evidence="2 8">Belongs to the cation diffusion facilitator (CDF) transporter (TC 2.A.4) family. SLC30A subfamily.</text>
</comment>
<comment type="function">
    <text evidence="8">Functions as a zinc transporter.</text>
</comment>
<evidence type="ECO:0000256" key="4">
    <source>
        <dbReference type="ARBA" id="ARBA00022692"/>
    </source>
</evidence>
<feature type="transmembrane region" description="Helical" evidence="8">
    <location>
        <begin position="418"/>
        <end position="436"/>
    </location>
</feature>
<sequence>MDLQELLAKVPLLLSYPTIILSSNLIVPSHNDLILRTATSAAEHDQQGPAFFSTDYIIRVILLPTFIASSFNLFAYYFNFVNYSSRRKYYVLFSGIFLISILTHIFHPIQSTCISLLIIKRLTVASESSSKTAFGFWTNLKTFVPFIIMTLVVLHCDSSAGIGAEDVGKISVPLITYALLMFGLRYVSPLLLSTLSSNVDIAPKDNGITQDSIGRNKKFPLMIILPIVSFTLLYLTIIINNTYNIQLLMVFVFYGCLSIFFLSLRDLFAEDINQERRIQENEHCHKFEICYMICHFWLTRFTILLTGIMAIVVHFLSFNEVTFSIKTDLVTLVYVIVAEYVSTSSSIQGDSHSHDHAHSHSHPCNASSLENESIFRQMALNKDTRSIFSFLLLNTAFMFVQLLYSFRSKSLGLLSDSLHMALDCTSLLLGLIAGILSKKPASDKFPFALNYLGTLAGFTNGVLLLGIVCGIFVEAIERLFNPIHLHGTNELLVVATLGLLVNLVGLFAFDHGAHEHGGTDNENMKGIFLHILADTLGSVGVVISTLLIKLTHWPIFDPIASLLIGSLILLSALPLLKSTSANILLKLDDKKHNVVKSALNQISTTPGITGYTTPRFWPTEAGSSGHSHSHGHTHSHSEDHSHGHHCEQPNQPLINPTLVGYIHVQYAEGENSTIIKKRVEKIFENVGIKAWVQVEPQNSTCWCRATSMNTVSATAPNSLPLQPIAN</sequence>
<evidence type="ECO:0000313" key="12">
    <source>
        <dbReference type="Proteomes" id="UP000009009"/>
    </source>
</evidence>
<keyword evidence="3 8" id="KW-0813">Transport</keyword>
<dbReference type="InterPro" id="IPR027469">
    <property type="entry name" value="Cation_efflux_TMD_sf"/>
</dbReference>
<keyword evidence="7 8" id="KW-0472">Membrane</keyword>
<comment type="caution">
    <text evidence="11">The sequence shown here is derived from an EMBL/GenBank/DDBJ whole genome shotgun (WGS) entry which is preliminary data.</text>
</comment>
<dbReference type="PANTHER" id="PTHR45755">
    <property type="match status" value="1"/>
</dbReference>
<gene>
    <name evidence="11" type="ORF">VIN7_6302</name>
</gene>
<feature type="transmembrane region" description="Helical" evidence="8">
    <location>
        <begin position="140"/>
        <end position="164"/>
    </location>
</feature>
<evidence type="ECO:0000256" key="2">
    <source>
        <dbReference type="ARBA" id="ARBA00008873"/>
    </source>
</evidence>
<feature type="region of interest" description="Disordered" evidence="9">
    <location>
        <begin position="619"/>
        <end position="650"/>
    </location>
</feature>
<proteinExistence type="inferred from homology"/>
<feature type="transmembrane region" description="Helical" evidence="8">
    <location>
        <begin position="555"/>
        <end position="576"/>
    </location>
</feature>